<keyword evidence="2" id="KW-1003">Cell membrane</keyword>
<feature type="transmembrane region" description="Helical" evidence="9">
    <location>
        <begin position="165"/>
        <end position="185"/>
    </location>
</feature>
<evidence type="ECO:0000256" key="1">
    <source>
        <dbReference type="ARBA" id="ARBA00004651"/>
    </source>
</evidence>
<evidence type="ECO:0000256" key="2">
    <source>
        <dbReference type="ARBA" id="ARBA00022475"/>
    </source>
</evidence>
<dbReference type="PANTHER" id="PTHR24421:SF37">
    <property type="entry name" value="SENSOR HISTIDINE KINASE NARS"/>
    <property type="match status" value="1"/>
</dbReference>
<feature type="transmembrane region" description="Helical" evidence="9">
    <location>
        <begin position="20"/>
        <end position="41"/>
    </location>
</feature>
<keyword evidence="3" id="KW-0808">Transferase</keyword>
<dbReference type="PATRIC" id="fig|1766.6.peg.919"/>
<proteinExistence type="predicted"/>
<sequence>MPERDAASAPTVDTSVHRGLLLQLALRSLMATFIGAALLSQPPQANLWLHWAILTGYVVAVSLWSWWALRSAGGWKARTQRSVALLMLCVDLLAVAVISTETGISSAETWTSDVAQHGLFLIPLIAAAQLDPVVSASIAVPTVVTFFAVSWVDKAANGNEPWGSILSRTAVLFGLAAGSVALSWIQQSKTRTITALARERTRLLEEVISLEKRERQSLSERLHDGALQYVLVARRDMEEVRDGSVDGMDRVDFALAESSRLLRDVVRELHPEVLARAGLKAAMTSLADGIATRTELAVHLDADSWPDDARTDADHLIYSAAREISTNAIKHAKADNLRFTLAYNGFQATLRIADDGVGIPPERLVHSVEDGHIGFASVCAKVLAAGGAFVVTSPPGTTVSISVPAKRTQRSHEAAGAEN</sequence>
<dbReference type="InterPro" id="IPR050482">
    <property type="entry name" value="Sensor_HK_TwoCompSys"/>
</dbReference>
<gene>
    <name evidence="11" type="ORF">XA26_09280</name>
</gene>
<evidence type="ECO:0000256" key="3">
    <source>
        <dbReference type="ARBA" id="ARBA00022679"/>
    </source>
</evidence>
<dbReference type="SUPFAM" id="SSF55874">
    <property type="entry name" value="ATPase domain of HSP90 chaperone/DNA topoisomerase II/histidine kinase"/>
    <property type="match status" value="1"/>
</dbReference>
<evidence type="ECO:0000313" key="12">
    <source>
        <dbReference type="Proteomes" id="UP000057134"/>
    </source>
</evidence>
<reference evidence="11 12" key="1">
    <citation type="journal article" date="2015" name="MBio">
        <title>Enzymatic Degradation of Phenazines Can Generate Energy and Protect Sensitive Organisms from Toxicity.</title>
        <authorList>
            <person name="Costa K.C."/>
            <person name="Bergkessel M."/>
            <person name="Saunders S."/>
            <person name="Korlach J."/>
            <person name="Newman D.K."/>
        </authorList>
    </citation>
    <scope>NUCLEOTIDE SEQUENCE [LARGE SCALE GENOMIC DNA]</scope>
    <source>
        <strain evidence="11 12">CT6</strain>
    </source>
</reference>
<dbReference type="SMART" id="SM00387">
    <property type="entry name" value="HATPase_c"/>
    <property type="match status" value="1"/>
</dbReference>
<dbReference type="InterPro" id="IPR003594">
    <property type="entry name" value="HATPase_dom"/>
</dbReference>
<keyword evidence="4 9" id="KW-0812">Transmembrane</keyword>
<dbReference type="CDD" id="cd16917">
    <property type="entry name" value="HATPase_UhpB-NarQ-NarX-like"/>
    <property type="match status" value="1"/>
</dbReference>
<dbReference type="KEGG" id="mft:XA26_09280"/>
<dbReference type="GO" id="GO:0016301">
    <property type="term" value="F:kinase activity"/>
    <property type="evidence" value="ECO:0007669"/>
    <property type="project" value="UniProtKB-KW"/>
</dbReference>
<dbReference type="InterPro" id="IPR036890">
    <property type="entry name" value="HATPase_C_sf"/>
</dbReference>
<dbReference type="EMBL" id="CP011269">
    <property type="protein sequence ID" value="ALI24788.1"/>
    <property type="molecule type" value="Genomic_DNA"/>
</dbReference>
<feature type="domain" description="Histidine kinase/HSP90-like ATPase" evidence="10">
    <location>
        <begin position="312"/>
        <end position="407"/>
    </location>
</feature>
<feature type="transmembrane region" description="Helical" evidence="9">
    <location>
        <begin position="120"/>
        <end position="153"/>
    </location>
</feature>
<dbReference type="STRING" id="1766.XA26_09280"/>
<evidence type="ECO:0000256" key="7">
    <source>
        <dbReference type="ARBA" id="ARBA00023012"/>
    </source>
</evidence>
<keyword evidence="7" id="KW-0902">Two-component regulatory system</keyword>
<evidence type="ECO:0000256" key="6">
    <source>
        <dbReference type="ARBA" id="ARBA00022989"/>
    </source>
</evidence>
<evidence type="ECO:0000259" key="10">
    <source>
        <dbReference type="SMART" id="SM00387"/>
    </source>
</evidence>
<keyword evidence="8 9" id="KW-0472">Membrane</keyword>
<dbReference type="Pfam" id="PF02518">
    <property type="entry name" value="HATPase_c"/>
    <property type="match status" value="1"/>
</dbReference>
<dbReference type="RefSeq" id="WP_054601177.1">
    <property type="nucleotide sequence ID" value="NZ_CP011269.1"/>
</dbReference>
<dbReference type="Proteomes" id="UP000057134">
    <property type="component" value="Chromosome"/>
</dbReference>
<evidence type="ECO:0000256" key="8">
    <source>
        <dbReference type="ARBA" id="ARBA00023136"/>
    </source>
</evidence>
<dbReference type="Gene3D" id="3.30.565.10">
    <property type="entry name" value="Histidine kinase-like ATPase, C-terminal domain"/>
    <property type="match status" value="1"/>
</dbReference>
<name>A0A0N9Y5I9_MYCFO</name>
<evidence type="ECO:0000256" key="9">
    <source>
        <dbReference type="SAM" id="Phobius"/>
    </source>
</evidence>
<keyword evidence="12" id="KW-1185">Reference proteome</keyword>
<feature type="transmembrane region" description="Helical" evidence="9">
    <location>
        <begin position="81"/>
        <end position="100"/>
    </location>
</feature>
<keyword evidence="5 11" id="KW-0418">Kinase</keyword>
<evidence type="ECO:0000256" key="4">
    <source>
        <dbReference type="ARBA" id="ARBA00022692"/>
    </source>
</evidence>
<organism evidence="11 12">
    <name type="scientific">Mycolicibacterium fortuitum</name>
    <name type="common">Mycobacterium fortuitum</name>
    <dbReference type="NCBI Taxonomy" id="1766"/>
    <lineage>
        <taxon>Bacteria</taxon>
        <taxon>Bacillati</taxon>
        <taxon>Actinomycetota</taxon>
        <taxon>Actinomycetes</taxon>
        <taxon>Mycobacteriales</taxon>
        <taxon>Mycobacteriaceae</taxon>
        <taxon>Mycolicibacterium</taxon>
    </lineage>
</organism>
<evidence type="ECO:0000313" key="11">
    <source>
        <dbReference type="EMBL" id="ALI24788.1"/>
    </source>
</evidence>
<dbReference type="AlphaFoldDB" id="A0A0N9Y5I9"/>
<dbReference type="GO" id="GO:0005886">
    <property type="term" value="C:plasma membrane"/>
    <property type="evidence" value="ECO:0007669"/>
    <property type="project" value="UniProtKB-SubCell"/>
</dbReference>
<feature type="transmembrane region" description="Helical" evidence="9">
    <location>
        <begin position="47"/>
        <end position="69"/>
    </location>
</feature>
<dbReference type="PANTHER" id="PTHR24421">
    <property type="entry name" value="NITRATE/NITRITE SENSOR PROTEIN NARX-RELATED"/>
    <property type="match status" value="1"/>
</dbReference>
<comment type="subcellular location">
    <subcellularLocation>
        <location evidence="1">Cell membrane</location>
        <topology evidence="1">Multi-pass membrane protein</topology>
    </subcellularLocation>
</comment>
<keyword evidence="6 9" id="KW-1133">Transmembrane helix</keyword>
<evidence type="ECO:0000256" key="5">
    <source>
        <dbReference type="ARBA" id="ARBA00022777"/>
    </source>
</evidence>
<protein>
    <submittedName>
        <fullName evidence="11">Sensor kinase, two-component system</fullName>
    </submittedName>
</protein>
<accession>A0A0N9Y5I9</accession>
<dbReference type="GO" id="GO:0000160">
    <property type="term" value="P:phosphorelay signal transduction system"/>
    <property type="evidence" value="ECO:0007669"/>
    <property type="project" value="UniProtKB-KW"/>
</dbReference>